<keyword evidence="4 6" id="KW-1133">Transmembrane helix</keyword>
<keyword evidence="9" id="KW-1185">Reference proteome</keyword>
<evidence type="ECO:0000256" key="2">
    <source>
        <dbReference type="ARBA" id="ARBA00022475"/>
    </source>
</evidence>
<dbReference type="Proteomes" id="UP000320235">
    <property type="component" value="Unassembled WGS sequence"/>
</dbReference>
<dbReference type="EMBL" id="VFPE01000002">
    <property type="protein sequence ID" value="TQM27917.1"/>
    <property type="molecule type" value="Genomic_DNA"/>
</dbReference>
<proteinExistence type="predicted"/>
<evidence type="ECO:0000256" key="4">
    <source>
        <dbReference type="ARBA" id="ARBA00022989"/>
    </source>
</evidence>
<feature type="transmembrane region" description="Helical" evidence="6">
    <location>
        <begin position="6"/>
        <end position="29"/>
    </location>
</feature>
<dbReference type="InterPro" id="IPR027379">
    <property type="entry name" value="CLS_N"/>
</dbReference>
<comment type="subcellular location">
    <subcellularLocation>
        <location evidence="1">Cell membrane</location>
        <topology evidence="1">Multi-pass membrane protein</topology>
    </subcellularLocation>
</comment>
<sequence length="68" mass="7516">MLGNLGGWHLLILSVVWIVPFVITVVSIARNRVASGTAKAVWVLIPLLFPWLGLILWFTIGRKPAPAR</sequence>
<dbReference type="Pfam" id="PF13396">
    <property type="entry name" value="PLDc_N"/>
    <property type="match status" value="1"/>
</dbReference>
<evidence type="ECO:0000256" key="5">
    <source>
        <dbReference type="ARBA" id="ARBA00023136"/>
    </source>
</evidence>
<gene>
    <name evidence="8" type="ORF">FB391_1952</name>
</gene>
<feature type="transmembrane region" description="Helical" evidence="6">
    <location>
        <begin position="41"/>
        <end position="60"/>
    </location>
</feature>
<feature type="domain" description="Cardiolipin synthase N-terminal" evidence="7">
    <location>
        <begin position="21"/>
        <end position="62"/>
    </location>
</feature>
<protein>
    <submittedName>
        <fullName evidence="8">Phospholipase D-like protein</fullName>
    </submittedName>
</protein>
<dbReference type="GO" id="GO:0005886">
    <property type="term" value="C:plasma membrane"/>
    <property type="evidence" value="ECO:0007669"/>
    <property type="project" value="UniProtKB-SubCell"/>
</dbReference>
<evidence type="ECO:0000259" key="7">
    <source>
        <dbReference type="Pfam" id="PF13396"/>
    </source>
</evidence>
<evidence type="ECO:0000313" key="8">
    <source>
        <dbReference type="EMBL" id="TQM27917.1"/>
    </source>
</evidence>
<dbReference type="OrthoDB" id="4479409at2"/>
<dbReference type="AlphaFoldDB" id="A0A543F240"/>
<keyword evidence="2" id="KW-1003">Cell membrane</keyword>
<evidence type="ECO:0000313" key="9">
    <source>
        <dbReference type="Proteomes" id="UP000320235"/>
    </source>
</evidence>
<name>A0A543F240_9MICO</name>
<evidence type="ECO:0000256" key="6">
    <source>
        <dbReference type="SAM" id="Phobius"/>
    </source>
</evidence>
<comment type="caution">
    <text evidence="8">The sequence shown here is derived from an EMBL/GenBank/DDBJ whole genome shotgun (WGS) entry which is preliminary data.</text>
</comment>
<accession>A0A543F240</accession>
<keyword evidence="5 6" id="KW-0472">Membrane</keyword>
<evidence type="ECO:0000256" key="1">
    <source>
        <dbReference type="ARBA" id="ARBA00004651"/>
    </source>
</evidence>
<evidence type="ECO:0000256" key="3">
    <source>
        <dbReference type="ARBA" id="ARBA00022692"/>
    </source>
</evidence>
<organism evidence="8 9">
    <name type="scientific">Microbacterium kyungheense</name>
    <dbReference type="NCBI Taxonomy" id="1263636"/>
    <lineage>
        <taxon>Bacteria</taxon>
        <taxon>Bacillati</taxon>
        <taxon>Actinomycetota</taxon>
        <taxon>Actinomycetes</taxon>
        <taxon>Micrococcales</taxon>
        <taxon>Microbacteriaceae</taxon>
        <taxon>Microbacterium</taxon>
    </lineage>
</organism>
<keyword evidence="3 6" id="KW-0812">Transmembrane</keyword>
<reference evidence="8 9" key="1">
    <citation type="submission" date="2019-06" db="EMBL/GenBank/DDBJ databases">
        <title>Sequencing the genomes of 1000 actinobacteria strains.</title>
        <authorList>
            <person name="Klenk H.-P."/>
        </authorList>
    </citation>
    <scope>NUCLEOTIDE SEQUENCE [LARGE SCALE GENOMIC DNA]</scope>
    <source>
        <strain evidence="8 9">DSM 105492</strain>
    </source>
</reference>